<feature type="compositionally biased region" description="Low complexity" evidence="9">
    <location>
        <begin position="62"/>
        <end position="72"/>
    </location>
</feature>
<dbReference type="InterPro" id="IPR026579">
    <property type="entry name" value="FtsQ"/>
</dbReference>
<gene>
    <name evidence="12" type="ORF">SAMN04489746_0329</name>
</gene>
<dbReference type="PANTHER" id="PTHR35851">
    <property type="entry name" value="CELL DIVISION PROTEIN FTSQ"/>
    <property type="match status" value="1"/>
</dbReference>
<dbReference type="GO" id="GO:0016020">
    <property type="term" value="C:membrane"/>
    <property type="evidence" value="ECO:0007669"/>
    <property type="project" value="UniProtKB-SubCell"/>
</dbReference>
<evidence type="ECO:0000256" key="7">
    <source>
        <dbReference type="ARBA" id="ARBA00023136"/>
    </source>
</evidence>
<evidence type="ECO:0000256" key="4">
    <source>
        <dbReference type="ARBA" id="ARBA00022618"/>
    </source>
</evidence>
<protein>
    <submittedName>
        <fullName evidence="12">Cell division protein FtsQ</fullName>
    </submittedName>
</protein>
<dbReference type="Pfam" id="PF08478">
    <property type="entry name" value="POTRA_1"/>
    <property type="match status" value="1"/>
</dbReference>
<keyword evidence="2" id="KW-1003">Cell membrane</keyword>
<evidence type="ECO:0000259" key="11">
    <source>
        <dbReference type="PROSITE" id="PS51779"/>
    </source>
</evidence>
<dbReference type="Pfam" id="PF03799">
    <property type="entry name" value="FtsQ_DivIB_C"/>
    <property type="match status" value="1"/>
</dbReference>
<feature type="domain" description="POTRA" evidence="11">
    <location>
        <begin position="115"/>
        <end position="183"/>
    </location>
</feature>
<dbReference type="InterPro" id="IPR034746">
    <property type="entry name" value="POTRA"/>
</dbReference>
<evidence type="ECO:0000313" key="13">
    <source>
        <dbReference type="Proteomes" id="UP000183687"/>
    </source>
</evidence>
<evidence type="ECO:0000256" key="6">
    <source>
        <dbReference type="ARBA" id="ARBA00022989"/>
    </source>
</evidence>
<feature type="region of interest" description="Disordered" evidence="9">
    <location>
        <begin position="333"/>
        <end position="396"/>
    </location>
</feature>
<feature type="compositionally biased region" description="Basic and acidic residues" evidence="9">
    <location>
        <begin position="364"/>
        <end position="386"/>
    </location>
</feature>
<evidence type="ECO:0000256" key="9">
    <source>
        <dbReference type="SAM" id="MobiDB-lite"/>
    </source>
</evidence>
<name>A0AB38A545_9ACTN</name>
<feature type="region of interest" description="Disordered" evidence="9">
    <location>
        <begin position="1"/>
        <end position="72"/>
    </location>
</feature>
<dbReference type="InterPro" id="IPR005548">
    <property type="entry name" value="Cell_div_FtsQ/DivIB_C"/>
</dbReference>
<proteinExistence type="predicted"/>
<dbReference type="Gene3D" id="3.10.20.310">
    <property type="entry name" value="membrane protein fhac"/>
    <property type="match status" value="1"/>
</dbReference>
<keyword evidence="4 12" id="KW-0132">Cell division</keyword>
<dbReference type="RefSeq" id="WP_002563492.1">
    <property type="nucleotide sequence ID" value="NZ_CALJSN010000006.1"/>
</dbReference>
<dbReference type="EMBL" id="FNSH01000001">
    <property type="protein sequence ID" value="SEB47070.1"/>
    <property type="molecule type" value="Genomic_DNA"/>
</dbReference>
<organism evidence="12 13">
    <name type="scientific">Atopobium minutum</name>
    <dbReference type="NCBI Taxonomy" id="1381"/>
    <lineage>
        <taxon>Bacteria</taxon>
        <taxon>Bacillati</taxon>
        <taxon>Actinomycetota</taxon>
        <taxon>Coriobacteriia</taxon>
        <taxon>Coriobacteriales</taxon>
        <taxon>Atopobiaceae</taxon>
        <taxon>Atopobium</taxon>
    </lineage>
</organism>
<keyword evidence="8" id="KW-0131">Cell cycle</keyword>
<dbReference type="GO" id="GO:0090529">
    <property type="term" value="P:cell septum assembly"/>
    <property type="evidence" value="ECO:0007669"/>
    <property type="project" value="InterPro"/>
</dbReference>
<evidence type="ECO:0000256" key="5">
    <source>
        <dbReference type="ARBA" id="ARBA00022692"/>
    </source>
</evidence>
<evidence type="ECO:0000256" key="10">
    <source>
        <dbReference type="SAM" id="Phobius"/>
    </source>
</evidence>
<dbReference type="PROSITE" id="PS51779">
    <property type="entry name" value="POTRA"/>
    <property type="match status" value="1"/>
</dbReference>
<accession>A0AB38A545</accession>
<comment type="subcellular location">
    <subcellularLocation>
        <location evidence="1">Membrane</location>
    </subcellularLocation>
</comment>
<feature type="transmembrane region" description="Helical" evidence="10">
    <location>
        <begin position="89"/>
        <end position="109"/>
    </location>
</feature>
<keyword evidence="7 10" id="KW-0472">Membrane</keyword>
<comment type="caution">
    <text evidence="12">The sequence shown here is derived from an EMBL/GenBank/DDBJ whole genome shotgun (WGS) entry which is preliminary data.</text>
</comment>
<sequence length="396" mass="41885">MAADSDRKKVKPTPRKKPTKRETARAVKQLKKRGASPARIAAKQSMQLRIENANKREGSSGSGSTSTAKSAKSSKGFSLSLSKLSVSPLRVLIGIAAAAISLVLVLLVLSQLPVFVIESIDAQPTQHMDSESIAKLAAVPAGTTLLNVNTSEIAQNIQKNPWAGEVHIGRSFPNKLTVQVEERKASAIVLMSSGDIAWYIGDDGVWIEPFKITTSKDESATTVALQQANQLGCLLITNVPSSITPKAATKTSDATILAVLKYINGFSKDFSKDIVSYSAASTESISCVLSSGVEVSLGAASDISTKESVVSQLLTQYPNQITYINVRVPSKPSYRKVGSESVNPGSGGRVTDGTKNPPSDADEAAAKKKEEESAQQSEDGKNKDADTSPTTNSQAH</sequence>
<feature type="compositionally biased region" description="Polar residues" evidence="9">
    <location>
        <begin position="387"/>
        <end position="396"/>
    </location>
</feature>
<evidence type="ECO:0000256" key="8">
    <source>
        <dbReference type="ARBA" id="ARBA00023306"/>
    </source>
</evidence>
<keyword evidence="5 10" id="KW-0812">Transmembrane</keyword>
<dbReference type="AlphaFoldDB" id="A0AB38A545"/>
<evidence type="ECO:0000313" key="12">
    <source>
        <dbReference type="EMBL" id="SEB47070.1"/>
    </source>
</evidence>
<dbReference type="InterPro" id="IPR013685">
    <property type="entry name" value="POTRA_FtsQ_type"/>
</dbReference>
<evidence type="ECO:0000256" key="3">
    <source>
        <dbReference type="ARBA" id="ARBA00022519"/>
    </source>
</evidence>
<dbReference type="Proteomes" id="UP000183687">
    <property type="component" value="Unassembled WGS sequence"/>
</dbReference>
<keyword evidence="6 10" id="KW-1133">Transmembrane helix</keyword>
<evidence type="ECO:0000256" key="1">
    <source>
        <dbReference type="ARBA" id="ARBA00004370"/>
    </source>
</evidence>
<dbReference type="PANTHER" id="PTHR35851:SF1">
    <property type="entry name" value="CELL DIVISION PROTEIN FTSQ"/>
    <property type="match status" value="1"/>
</dbReference>
<evidence type="ECO:0000256" key="2">
    <source>
        <dbReference type="ARBA" id="ARBA00022475"/>
    </source>
</evidence>
<reference evidence="12 13" key="1">
    <citation type="submission" date="2016-10" db="EMBL/GenBank/DDBJ databases">
        <authorList>
            <person name="Varghese N."/>
            <person name="Submissions S."/>
        </authorList>
    </citation>
    <scope>NUCLEOTIDE SEQUENCE [LARGE SCALE GENOMIC DNA]</scope>
    <source>
        <strain evidence="12 13">DSM 20586</strain>
    </source>
</reference>
<keyword evidence="3" id="KW-0997">Cell inner membrane</keyword>
<feature type="compositionally biased region" description="Basic residues" evidence="9">
    <location>
        <begin position="8"/>
        <end position="19"/>
    </location>
</feature>